<dbReference type="EMBL" id="JAKRRY010000008">
    <property type="protein sequence ID" value="MCW8345984.1"/>
    <property type="molecule type" value="Genomic_DNA"/>
</dbReference>
<proteinExistence type="predicted"/>
<dbReference type="Proteomes" id="UP001155587">
    <property type="component" value="Unassembled WGS sequence"/>
</dbReference>
<evidence type="ECO:0000313" key="1">
    <source>
        <dbReference type="EMBL" id="MCW8345984.1"/>
    </source>
</evidence>
<sequence length="318" mass="36967">MGNFTRWFEKFVDQCDGISVYFIDDANTIFNSDIDSKVLGKYRESFCKELRSKYTNNDSFSVPMLSNFDERQHALYKYDFSPKEMPFDFNLTEEVLAYDATRVVPTYQAKHDKLSNIRASIVLLSCSALNESIAFFQYIFPVSLLGSDKGVLNITTHKTRLVELEHDVLKLNANFVFMQAKKHYFVENVNTLETRLHFKEVIHSRAHSYSSKLEELGIVEDLTKFNERIDKETSFARKLVKAYKNSAVIKDKISNEKIIEFAESQEYYSKHLKANEAGSSFKLDSIVKCKRFLELLNDNFLKSELTEQNYLARSKDLV</sequence>
<name>A0A9X3CMS4_9VIBR</name>
<keyword evidence="2" id="KW-1185">Reference proteome</keyword>
<comment type="caution">
    <text evidence="1">The sequence shown here is derived from an EMBL/GenBank/DDBJ whole genome shotgun (WGS) entry which is preliminary data.</text>
</comment>
<accession>A0A9X3CMS4</accession>
<reference evidence="1" key="1">
    <citation type="submission" date="2022-02" db="EMBL/GenBank/DDBJ databases">
        <title>Vibrio sp. nov, a new bacterium isolated from seawater.</title>
        <authorList>
            <person name="Yuan Y."/>
        </authorList>
    </citation>
    <scope>NUCLEOTIDE SEQUENCE</scope>
    <source>
        <strain evidence="1">ZSDZ65</strain>
    </source>
</reference>
<dbReference type="NCBIfam" id="NF041623">
    <property type="entry name" value="KwaB"/>
    <property type="match status" value="1"/>
</dbReference>
<dbReference type="AlphaFoldDB" id="A0A9X3CMS4"/>
<organism evidence="1 2">
    <name type="scientific">Vibrio qingdaonensis</name>
    <dbReference type="NCBI Taxonomy" id="2829491"/>
    <lineage>
        <taxon>Bacteria</taxon>
        <taxon>Pseudomonadati</taxon>
        <taxon>Pseudomonadota</taxon>
        <taxon>Gammaproteobacteria</taxon>
        <taxon>Vibrionales</taxon>
        <taxon>Vibrionaceae</taxon>
        <taxon>Vibrio</taxon>
    </lineage>
</organism>
<dbReference type="InterPro" id="IPR048119">
    <property type="entry name" value="KwaB"/>
</dbReference>
<dbReference type="Pfam" id="PF16162">
    <property type="entry name" value="KwaB"/>
    <property type="match status" value="1"/>
</dbReference>
<gene>
    <name evidence="1" type="ORF">MD535_08180</name>
</gene>
<evidence type="ECO:0000313" key="2">
    <source>
        <dbReference type="Proteomes" id="UP001155587"/>
    </source>
</evidence>
<protein>
    <submittedName>
        <fullName evidence="1">DUF4868 domain-containing protein</fullName>
    </submittedName>
</protein>
<dbReference type="InterPro" id="IPR032359">
    <property type="entry name" value="KwaB-like"/>
</dbReference>
<dbReference type="RefSeq" id="WP_265674389.1">
    <property type="nucleotide sequence ID" value="NZ_JAKRRY010000008.1"/>
</dbReference>